<dbReference type="Proteomes" id="UP000886841">
    <property type="component" value="Unassembled WGS sequence"/>
</dbReference>
<dbReference type="EMBL" id="DVHU01000093">
    <property type="protein sequence ID" value="HIR93824.1"/>
    <property type="molecule type" value="Genomic_DNA"/>
</dbReference>
<dbReference type="InterPro" id="IPR049557">
    <property type="entry name" value="Transketolase_CS"/>
</dbReference>
<accession>A0A9D1ELK8</accession>
<gene>
    <name evidence="7" type="ORF">IAB98_10455</name>
</gene>
<reference evidence="7" key="2">
    <citation type="journal article" date="2021" name="PeerJ">
        <title>Extensive microbial diversity within the chicken gut microbiome revealed by metagenomics and culture.</title>
        <authorList>
            <person name="Gilroy R."/>
            <person name="Ravi A."/>
            <person name="Getino M."/>
            <person name="Pursley I."/>
            <person name="Horton D.L."/>
            <person name="Alikhan N.F."/>
            <person name="Baker D."/>
            <person name="Gharbi K."/>
            <person name="Hall N."/>
            <person name="Watson M."/>
            <person name="Adriaenssens E.M."/>
            <person name="Foster-Nyarko E."/>
            <person name="Jarju S."/>
            <person name="Secka A."/>
            <person name="Antonio M."/>
            <person name="Oren A."/>
            <person name="Chaudhuri R.R."/>
            <person name="La Ragione R."/>
            <person name="Hildebrand F."/>
            <person name="Pallen M.J."/>
        </authorList>
    </citation>
    <scope>NUCLEOTIDE SEQUENCE</scope>
    <source>
        <strain evidence="7">ChiSxjej1B13-7041</strain>
    </source>
</reference>
<sequence length="273" mass="29308">MEHQQLEALCRQMRRDILEMIGAASSGHPGGSLSAVELIAGIYAQMRVDPRYPEDPDRDRFILSKGHAAPCYYAVLGELGFFDKNEFQHFRQLHSILQGHPDAKKVPGVDASTGSLGQGVSVAVGMALGAKTAGKASRVYTLLGDGELQEGQVWEACTAAAHYGLDNLTIVIDNNGLQIDGTNDQVMSLGNLRLRFEALGMDVIELSDGNDLSAVCHALAIPPAYGKPRCIIAHTVKGKGVSFMENQVGWHGKAPSPQELQMALKELEGSGDE</sequence>
<dbReference type="SUPFAM" id="SSF52518">
    <property type="entry name" value="Thiamin diphosphate-binding fold (THDP-binding)"/>
    <property type="match status" value="1"/>
</dbReference>
<dbReference type="PANTHER" id="PTHR47514">
    <property type="entry name" value="TRANSKETOLASE N-TERMINAL SECTION-RELATED"/>
    <property type="match status" value="1"/>
</dbReference>
<comment type="cofactor">
    <cofactor evidence="1">
        <name>thiamine diphosphate</name>
        <dbReference type="ChEBI" id="CHEBI:58937"/>
    </cofactor>
</comment>
<proteinExistence type="inferred from homology"/>
<protein>
    <submittedName>
        <fullName evidence="7">Transketolase</fullName>
    </submittedName>
</protein>
<dbReference type="Gene3D" id="3.40.50.970">
    <property type="match status" value="1"/>
</dbReference>
<evidence type="ECO:0000259" key="6">
    <source>
        <dbReference type="Pfam" id="PF00456"/>
    </source>
</evidence>
<evidence type="ECO:0000313" key="7">
    <source>
        <dbReference type="EMBL" id="HIR93824.1"/>
    </source>
</evidence>
<comment type="caution">
    <text evidence="7">The sequence shown here is derived from an EMBL/GenBank/DDBJ whole genome shotgun (WGS) entry which is preliminary data.</text>
</comment>
<evidence type="ECO:0000256" key="5">
    <source>
        <dbReference type="ARBA" id="ARBA00023052"/>
    </source>
</evidence>
<evidence type="ECO:0000256" key="1">
    <source>
        <dbReference type="ARBA" id="ARBA00001964"/>
    </source>
</evidence>
<dbReference type="GO" id="GO:0016740">
    <property type="term" value="F:transferase activity"/>
    <property type="evidence" value="ECO:0007669"/>
    <property type="project" value="UniProtKB-KW"/>
</dbReference>
<organism evidence="7 8">
    <name type="scientific">Candidatus Egerieimonas intestinavium</name>
    <dbReference type="NCBI Taxonomy" id="2840777"/>
    <lineage>
        <taxon>Bacteria</taxon>
        <taxon>Bacillati</taxon>
        <taxon>Bacillota</taxon>
        <taxon>Clostridia</taxon>
        <taxon>Lachnospirales</taxon>
        <taxon>Lachnospiraceae</taxon>
        <taxon>Lachnospiraceae incertae sedis</taxon>
        <taxon>Candidatus Egerieimonas</taxon>
    </lineage>
</organism>
<comment type="similarity">
    <text evidence="2">Belongs to the transketolase family.</text>
</comment>
<keyword evidence="3" id="KW-0808">Transferase</keyword>
<evidence type="ECO:0000313" key="8">
    <source>
        <dbReference type="Proteomes" id="UP000886841"/>
    </source>
</evidence>
<evidence type="ECO:0000256" key="2">
    <source>
        <dbReference type="ARBA" id="ARBA00007131"/>
    </source>
</evidence>
<evidence type="ECO:0000256" key="4">
    <source>
        <dbReference type="ARBA" id="ARBA00022723"/>
    </source>
</evidence>
<reference evidence="7" key="1">
    <citation type="submission" date="2020-10" db="EMBL/GenBank/DDBJ databases">
        <authorList>
            <person name="Gilroy R."/>
        </authorList>
    </citation>
    <scope>NUCLEOTIDE SEQUENCE</scope>
    <source>
        <strain evidence="7">ChiSxjej1B13-7041</strain>
    </source>
</reference>
<feature type="domain" description="Transketolase N-terminal" evidence="6">
    <location>
        <begin position="14"/>
        <end position="262"/>
    </location>
</feature>
<dbReference type="PANTHER" id="PTHR47514:SF1">
    <property type="entry name" value="TRANSKETOLASE N-TERMINAL SECTION-RELATED"/>
    <property type="match status" value="1"/>
</dbReference>
<dbReference type="PROSITE" id="PS00801">
    <property type="entry name" value="TRANSKETOLASE_1"/>
    <property type="match status" value="1"/>
</dbReference>
<evidence type="ECO:0000256" key="3">
    <source>
        <dbReference type="ARBA" id="ARBA00022679"/>
    </source>
</evidence>
<keyword evidence="5" id="KW-0786">Thiamine pyrophosphate</keyword>
<dbReference type="InterPro" id="IPR029061">
    <property type="entry name" value="THDP-binding"/>
</dbReference>
<name>A0A9D1ELK8_9FIRM</name>
<dbReference type="InterPro" id="IPR005474">
    <property type="entry name" value="Transketolase_N"/>
</dbReference>
<dbReference type="GO" id="GO:0046872">
    <property type="term" value="F:metal ion binding"/>
    <property type="evidence" value="ECO:0007669"/>
    <property type="project" value="UniProtKB-KW"/>
</dbReference>
<dbReference type="Pfam" id="PF00456">
    <property type="entry name" value="Transketolase_N"/>
    <property type="match status" value="1"/>
</dbReference>
<dbReference type="CDD" id="cd02012">
    <property type="entry name" value="TPP_TK"/>
    <property type="match status" value="1"/>
</dbReference>
<dbReference type="AlphaFoldDB" id="A0A9D1ELK8"/>
<keyword evidence="4" id="KW-0479">Metal-binding</keyword>